<protein>
    <recommendedName>
        <fullName evidence="8">Nickel/cobalt efflux system</fullName>
    </recommendedName>
</protein>
<comment type="subcellular location">
    <subcellularLocation>
        <location evidence="8">Cell membrane</location>
        <topology evidence="8">Multi-pass membrane protein</topology>
    </subcellularLocation>
    <subcellularLocation>
        <location evidence="1">Endomembrane system</location>
        <topology evidence="1">Multi-pass membrane protein</topology>
    </subcellularLocation>
</comment>
<dbReference type="PANTHER" id="PTHR31611:SF0">
    <property type="entry name" value="HIGH-AFFINITY NICKEL TRANSPORT PROTEIN NIC1"/>
    <property type="match status" value="1"/>
</dbReference>
<feature type="transmembrane region" description="Helical" evidence="8">
    <location>
        <begin position="217"/>
        <end position="234"/>
    </location>
</feature>
<evidence type="ECO:0000256" key="7">
    <source>
        <dbReference type="ARBA" id="ARBA00023136"/>
    </source>
</evidence>
<organism evidence="9 10">
    <name type="scientific">Sorlinia euscelidii</name>
    <dbReference type="NCBI Taxonomy" id="3081148"/>
    <lineage>
        <taxon>Bacteria</taxon>
        <taxon>Pseudomonadati</taxon>
        <taxon>Pseudomonadota</taxon>
        <taxon>Alphaproteobacteria</taxon>
        <taxon>Acetobacterales</taxon>
        <taxon>Acetobacteraceae</taxon>
        <taxon>Sorlinia</taxon>
    </lineage>
</organism>
<evidence type="ECO:0000256" key="8">
    <source>
        <dbReference type="RuleBase" id="RU362101"/>
    </source>
</evidence>
<dbReference type="InterPro" id="IPR004688">
    <property type="entry name" value="Ni/Co_transpt"/>
</dbReference>
<dbReference type="EMBL" id="JAWJZY010000001">
    <property type="protein sequence ID" value="MEE8657505.1"/>
    <property type="molecule type" value="Genomic_DNA"/>
</dbReference>
<evidence type="ECO:0000313" key="9">
    <source>
        <dbReference type="EMBL" id="MEE8657505.1"/>
    </source>
</evidence>
<comment type="caution">
    <text evidence="9">The sequence shown here is derived from an EMBL/GenBank/DDBJ whole genome shotgun (WGS) entry which is preliminary data.</text>
</comment>
<reference evidence="9 10" key="1">
    <citation type="submission" date="2023-10" db="EMBL/GenBank/DDBJ databases">
        <title>Sorlinia euscelidii gen. nov., sp. nov., an acetic acid bacteria isolated from the gut of Euscelidius variegatus emitter.</title>
        <authorList>
            <person name="Michoud G."/>
            <person name="Marasco R."/>
            <person name="Seferji K."/>
            <person name="Gonella E."/>
            <person name="Garuglieri E."/>
            <person name="Alma A."/>
            <person name="Mapelli F."/>
            <person name="Borin S."/>
            <person name="Daffonchio D."/>
            <person name="Crotti E."/>
        </authorList>
    </citation>
    <scope>NUCLEOTIDE SEQUENCE [LARGE SCALE GENOMIC DNA]</scope>
    <source>
        <strain evidence="9 10">EV16P</strain>
    </source>
</reference>
<evidence type="ECO:0000256" key="3">
    <source>
        <dbReference type="ARBA" id="ARBA00022448"/>
    </source>
</evidence>
<dbReference type="InterPro" id="IPR011541">
    <property type="entry name" value="Ni/Co_transpt_high_affinity"/>
</dbReference>
<feature type="transmembrane region" description="Helical" evidence="8">
    <location>
        <begin position="177"/>
        <end position="196"/>
    </location>
</feature>
<evidence type="ECO:0000256" key="5">
    <source>
        <dbReference type="ARBA" id="ARBA00022692"/>
    </source>
</evidence>
<sequence length="250" mass="26882">MVINLLLLNIGLWVLAALTPGIPYAVILLAWTLGLRHALDVDHIAAIDAVSRQMMSRGRPAQRVGLYFSIGHSAVVLTATCIAAWYASSHVLEDGPPLIGNRFSALFSAMFLLFIGGANLASLFHPLRPMQTRKGWGWLMSRVTSPGHMVVVGFLFGLGFDTASEIGLMALTAAQRASVFAVVLIPVIFAAGMMLVDGIDSFLMVKLWSRPAQRVTYRRLVTLVSAAIALFIGGRNSSPGGRPTIPSLQN</sequence>
<keyword evidence="4" id="KW-0533">Nickel</keyword>
<keyword evidence="7 8" id="KW-0472">Membrane</keyword>
<dbReference type="Pfam" id="PF03824">
    <property type="entry name" value="NicO"/>
    <property type="match status" value="2"/>
</dbReference>
<proteinExistence type="inferred from homology"/>
<gene>
    <name evidence="9" type="ORF">DOFOFD_00515</name>
</gene>
<evidence type="ECO:0000256" key="2">
    <source>
        <dbReference type="ARBA" id="ARBA00010892"/>
    </source>
</evidence>
<dbReference type="Proteomes" id="UP001312908">
    <property type="component" value="Unassembled WGS sequence"/>
</dbReference>
<evidence type="ECO:0000256" key="1">
    <source>
        <dbReference type="ARBA" id="ARBA00004127"/>
    </source>
</evidence>
<feature type="transmembrane region" description="Helical" evidence="8">
    <location>
        <begin position="148"/>
        <end position="171"/>
    </location>
</feature>
<comment type="similarity">
    <text evidence="2 8">Belongs to the NiCoT transporter (TC 2.A.52) family.</text>
</comment>
<dbReference type="PANTHER" id="PTHR31611">
    <property type="entry name" value="HIGH-AFFINITY NICKEL TRANSPORT PROTEIN NIC1"/>
    <property type="match status" value="1"/>
</dbReference>
<feature type="transmembrane region" description="Helical" evidence="8">
    <location>
        <begin position="6"/>
        <end position="31"/>
    </location>
</feature>
<keyword evidence="10" id="KW-1185">Reference proteome</keyword>
<keyword evidence="5 8" id="KW-0812">Transmembrane</keyword>
<feature type="transmembrane region" description="Helical" evidence="8">
    <location>
        <begin position="64"/>
        <end position="86"/>
    </location>
</feature>
<dbReference type="RefSeq" id="WP_394818545.1">
    <property type="nucleotide sequence ID" value="NZ_JAWJZY010000001.1"/>
</dbReference>
<name>A0ABU7TZC7_9PROT</name>
<evidence type="ECO:0000313" key="10">
    <source>
        <dbReference type="Proteomes" id="UP001312908"/>
    </source>
</evidence>
<accession>A0ABU7TZC7</accession>
<evidence type="ECO:0000256" key="6">
    <source>
        <dbReference type="ARBA" id="ARBA00022989"/>
    </source>
</evidence>
<feature type="transmembrane region" description="Helical" evidence="8">
    <location>
        <begin position="106"/>
        <end position="127"/>
    </location>
</feature>
<evidence type="ECO:0000256" key="4">
    <source>
        <dbReference type="ARBA" id="ARBA00022596"/>
    </source>
</evidence>
<keyword evidence="3 8" id="KW-0813">Transport</keyword>
<keyword evidence="6 8" id="KW-1133">Transmembrane helix</keyword>